<evidence type="ECO:0000259" key="9">
    <source>
        <dbReference type="Pfam" id="PF09335"/>
    </source>
</evidence>
<feature type="transmembrane region" description="Helical" evidence="8">
    <location>
        <begin position="251"/>
        <end position="272"/>
    </location>
</feature>
<reference evidence="11" key="1">
    <citation type="journal article" date="2019" name="Int. J. Syst. Evol. Microbiol.">
        <title>The Global Catalogue of Microorganisms (GCM) 10K type strain sequencing project: providing services to taxonomists for standard genome sequencing and annotation.</title>
        <authorList>
            <consortium name="The Broad Institute Genomics Platform"/>
            <consortium name="The Broad Institute Genome Sequencing Center for Infectious Disease"/>
            <person name="Wu L."/>
            <person name="Ma J."/>
        </authorList>
    </citation>
    <scope>NUCLEOTIDE SEQUENCE [LARGE SCALE GENOMIC DNA]</scope>
    <source>
        <strain evidence="11">JCM 16925</strain>
    </source>
</reference>
<evidence type="ECO:0000256" key="6">
    <source>
        <dbReference type="ARBA" id="ARBA00023136"/>
    </source>
</evidence>
<gene>
    <name evidence="10" type="ORF">GCM10022233_27530</name>
</gene>
<organism evidence="10 11">
    <name type="scientific">Streptomyces shaanxiensis</name>
    <dbReference type="NCBI Taxonomy" id="653357"/>
    <lineage>
        <taxon>Bacteria</taxon>
        <taxon>Bacillati</taxon>
        <taxon>Actinomycetota</taxon>
        <taxon>Actinomycetes</taxon>
        <taxon>Kitasatosporales</taxon>
        <taxon>Streptomycetaceae</taxon>
        <taxon>Streptomyces</taxon>
    </lineage>
</organism>
<protein>
    <recommendedName>
        <fullName evidence="9">VTT domain-containing protein</fullName>
    </recommendedName>
</protein>
<name>A0ABP7UWJ2_9ACTN</name>
<keyword evidence="11" id="KW-1185">Reference proteome</keyword>
<dbReference type="PANTHER" id="PTHR30353:SF0">
    <property type="entry name" value="TRANSMEMBRANE PROTEIN"/>
    <property type="match status" value="1"/>
</dbReference>
<sequence>MRIQGGRGHGLHGAPNTPACATHDVNNYLATGRLPAADVTCRAQLHRGARNASPARPPSRDRRPRRTHGMLDGGGKTDEDGREVMAMIAIDPMIAGNPVTAVNPMDGASVLATFGALGVLVVIFAESGLLVFGFFLPGDTLLFPAGVLCAGTAEQAPRLVLWQVLLCAAVGAVAGGQVGFLLGRHGGRALLARTDRRRVRETAARAEKLLARYGYGKALVIGRFVPMVRTVLHPAAGALGVPTRTFTIWQIVGGLLWSQSLVLAGYALGASVPDIDDYLLPLVAVVVLVSLLPLLPVLTESRRARRDR</sequence>
<dbReference type="InterPro" id="IPR032816">
    <property type="entry name" value="VTT_dom"/>
</dbReference>
<proteinExistence type="inferred from homology"/>
<accession>A0ABP7UWJ2</accession>
<dbReference type="InterPro" id="IPR032818">
    <property type="entry name" value="DedA-like"/>
</dbReference>
<evidence type="ECO:0000256" key="2">
    <source>
        <dbReference type="ARBA" id="ARBA00010792"/>
    </source>
</evidence>
<comment type="caution">
    <text evidence="10">The sequence shown here is derived from an EMBL/GenBank/DDBJ whole genome shotgun (WGS) entry which is preliminary data.</text>
</comment>
<evidence type="ECO:0000256" key="8">
    <source>
        <dbReference type="SAM" id="Phobius"/>
    </source>
</evidence>
<evidence type="ECO:0000313" key="10">
    <source>
        <dbReference type="EMBL" id="GAA4054467.1"/>
    </source>
</evidence>
<dbReference type="PANTHER" id="PTHR30353">
    <property type="entry name" value="INNER MEMBRANE PROTEIN DEDA-RELATED"/>
    <property type="match status" value="1"/>
</dbReference>
<evidence type="ECO:0000313" key="11">
    <source>
        <dbReference type="Proteomes" id="UP001499984"/>
    </source>
</evidence>
<evidence type="ECO:0000256" key="3">
    <source>
        <dbReference type="ARBA" id="ARBA00022475"/>
    </source>
</evidence>
<feature type="transmembrane region" description="Helical" evidence="8">
    <location>
        <begin position="160"/>
        <end position="183"/>
    </location>
</feature>
<feature type="transmembrane region" description="Helical" evidence="8">
    <location>
        <begin position="110"/>
        <end position="136"/>
    </location>
</feature>
<dbReference type="EMBL" id="BAAAZY010000009">
    <property type="protein sequence ID" value="GAA4054467.1"/>
    <property type="molecule type" value="Genomic_DNA"/>
</dbReference>
<keyword evidence="3" id="KW-1003">Cell membrane</keyword>
<evidence type="ECO:0000256" key="7">
    <source>
        <dbReference type="SAM" id="MobiDB-lite"/>
    </source>
</evidence>
<evidence type="ECO:0000256" key="4">
    <source>
        <dbReference type="ARBA" id="ARBA00022692"/>
    </source>
</evidence>
<feature type="domain" description="VTT" evidence="9">
    <location>
        <begin position="136"/>
        <end position="266"/>
    </location>
</feature>
<comment type="subcellular location">
    <subcellularLocation>
        <location evidence="1">Cell membrane</location>
        <topology evidence="1">Multi-pass membrane protein</topology>
    </subcellularLocation>
</comment>
<keyword evidence="5 8" id="KW-1133">Transmembrane helix</keyword>
<comment type="similarity">
    <text evidence="2">Belongs to the DedA family.</text>
</comment>
<keyword evidence="4 8" id="KW-0812">Transmembrane</keyword>
<evidence type="ECO:0000256" key="1">
    <source>
        <dbReference type="ARBA" id="ARBA00004651"/>
    </source>
</evidence>
<evidence type="ECO:0000256" key="5">
    <source>
        <dbReference type="ARBA" id="ARBA00022989"/>
    </source>
</evidence>
<dbReference type="Proteomes" id="UP001499984">
    <property type="component" value="Unassembled WGS sequence"/>
</dbReference>
<dbReference type="Pfam" id="PF09335">
    <property type="entry name" value="VTT_dom"/>
    <property type="match status" value="1"/>
</dbReference>
<feature type="transmembrane region" description="Helical" evidence="8">
    <location>
        <begin position="278"/>
        <end position="298"/>
    </location>
</feature>
<feature type="region of interest" description="Disordered" evidence="7">
    <location>
        <begin position="46"/>
        <end position="79"/>
    </location>
</feature>
<keyword evidence="6 8" id="KW-0472">Membrane</keyword>